<evidence type="ECO:0000313" key="3">
    <source>
        <dbReference type="Proteomes" id="UP000568380"/>
    </source>
</evidence>
<feature type="domain" description="NAD-dependent epimerase/dehydratase" evidence="1">
    <location>
        <begin position="4"/>
        <end position="207"/>
    </location>
</feature>
<dbReference type="EMBL" id="JACHIN010000013">
    <property type="protein sequence ID" value="MBB5082529.1"/>
    <property type="molecule type" value="Genomic_DNA"/>
</dbReference>
<gene>
    <name evidence="2" type="ORF">HNR40_008024</name>
</gene>
<evidence type="ECO:0000259" key="1">
    <source>
        <dbReference type="Pfam" id="PF01370"/>
    </source>
</evidence>
<dbReference type="Gene3D" id="3.40.50.720">
    <property type="entry name" value="NAD(P)-binding Rossmann-like Domain"/>
    <property type="match status" value="1"/>
</dbReference>
<name>A0A7W8AAD3_9ACTN</name>
<accession>A0A7W8AAD3</accession>
<protein>
    <submittedName>
        <fullName evidence="2">Nucleoside-diphosphate-sugar epimerase</fullName>
    </submittedName>
</protein>
<organism evidence="2 3">
    <name type="scientific">Nonomuraea endophytica</name>
    <dbReference type="NCBI Taxonomy" id="714136"/>
    <lineage>
        <taxon>Bacteria</taxon>
        <taxon>Bacillati</taxon>
        <taxon>Actinomycetota</taxon>
        <taxon>Actinomycetes</taxon>
        <taxon>Streptosporangiales</taxon>
        <taxon>Streptosporangiaceae</taxon>
        <taxon>Nonomuraea</taxon>
    </lineage>
</organism>
<dbReference type="RefSeq" id="WP_184970812.1">
    <property type="nucleotide sequence ID" value="NZ_JACHIN010000013.1"/>
</dbReference>
<dbReference type="Proteomes" id="UP000568380">
    <property type="component" value="Unassembled WGS sequence"/>
</dbReference>
<dbReference type="InterPro" id="IPR001509">
    <property type="entry name" value="Epimerase_deHydtase"/>
</dbReference>
<dbReference type="InterPro" id="IPR036291">
    <property type="entry name" value="NAD(P)-bd_dom_sf"/>
</dbReference>
<dbReference type="Pfam" id="PF01370">
    <property type="entry name" value="Epimerase"/>
    <property type="match status" value="1"/>
</dbReference>
<comment type="caution">
    <text evidence="2">The sequence shown here is derived from an EMBL/GenBank/DDBJ whole genome shotgun (WGS) entry which is preliminary data.</text>
</comment>
<evidence type="ECO:0000313" key="2">
    <source>
        <dbReference type="EMBL" id="MBB5082529.1"/>
    </source>
</evidence>
<dbReference type="SUPFAM" id="SSF51735">
    <property type="entry name" value="NAD(P)-binding Rossmann-fold domains"/>
    <property type="match status" value="1"/>
</dbReference>
<keyword evidence="3" id="KW-1185">Reference proteome</keyword>
<reference evidence="2 3" key="1">
    <citation type="submission" date="2020-08" db="EMBL/GenBank/DDBJ databases">
        <title>Genomic Encyclopedia of Type Strains, Phase IV (KMG-IV): sequencing the most valuable type-strain genomes for metagenomic binning, comparative biology and taxonomic classification.</title>
        <authorList>
            <person name="Goeker M."/>
        </authorList>
    </citation>
    <scope>NUCLEOTIDE SEQUENCE [LARGE SCALE GENOMIC DNA]</scope>
    <source>
        <strain evidence="2 3">DSM 45385</strain>
    </source>
</reference>
<sequence length="283" mass="31073">MNEICVIGGSRYFGRRLIENLRDHGARVTVVNRGSSTPPEGVTHLRADRGDEEAMRLALAGRSFDAVVDQVCYTPRHAAVARRVFEGKTRRYVMTSTVEVYADLGGGAPYREDALDFTAGIVRADLLRGGERHYGAGKRLAEAVLRSAGFVFTAVRTAHVLGGDDFTGRLDHYVRRVDAGVPVGICADPRPASFIHEREIAAFLAWAALGDFSGPVNACSHGTLDVRRLCETIGRPLYTRGDSPYSFERDYTMDNGRATTLGFRFSNVGDWLPGVVRETRAYV</sequence>
<dbReference type="AlphaFoldDB" id="A0A7W8AAD3"/>
<proteinExistence type="predicted"/>